<dbReference type="KEGG" id="tpg:TPEGAU_0608a"/>
<protein>
    <submittedName>
        <fullName evidence="2">Uncharacterized protein</fullName>
    </submittedName>
</protein>
<organism evidence="2 3">
    <name type="scientific">Treponema pallidum subsp. pertenue (strain Gauthier)</name>
    <dbReference type="NCBI Taxonomy" id="491080"/>
    <lineage>
        <taxon>Bacteria</taxon>
        <taxon>Pseudomonadati</taxon>
        <taxon>Spirochaetota</taxon>
        <taxon>Spirochaetia</taxon>
        <taxon>Spirochaetales</taxon>
        <taxon>Treponemataceae</taxon>
        <taxon>Treponema</taxon>
    </lineage>
</organism>
<dbReference type="EMBL" id="CP002376">
    <property type="protein sequence ID" value="AEZ59869.1"/>
    <property type="molecule type" value="Genomic_DNA"/>
</dbReference>
<evidence type="ECO:0000256" key="1">
    <source>
        <dbReference type="SAM" id="Phobius"/>
    </source>
</evidence>
<reference evidence="3" key="1">
    <citation type="journal article" date="2012" name="PLoS Negl. Trop. Dis.">
        <title>Whole genome sequences of three Treponema pallidum ssp. pertenue strains: yaws and syphilis treponemes differ in less than 0.2% of the genome sequence.</title>
        <authorList>
            <person name="Cejkova D."/>
            <person name="Zobanikova M."/>
            <person name="Chen L."/>
            <person name="Pospisilova P."/>
            <person name="Strouhal M."/>
            <person name="Qin X."/>
            <person name="Mikalova L."/>
            <person name="Norris S.J."/>
            <person name="Muzny D.M."/>
            <person name="Gibbs R.A."/>
            <person name="Fulton L.L."/>
            <person name="Sodergren E."/>
            <person name="Weinstock G.M."/>
            <person name="Smajs D."/>
        </authorList>
    </citation>
    <scope>NUCLEOTIDE SEQUENCE [LARGE SCALE GENOMIC DNA]</scope>
    <source>
        <strain evidence="3">Gauthier</strain>
    </source>
</reference>
<gene>
    <name evidence="2" type="ordered locus">TPEGAU_0608a</name>
</gene>
<accession>A0AAU8PLV8</accession>
<keyword evidence="1" id="KW-0812">Transmembrane</keyword>
<keyword evidence="1" id="KW-1133">Transmembrane helix</keyword>
<evidence type="ECO:0000313" key="3">
    <source>
        <dbReference type="Proteomes" id="UP000008192"/>
    </source>
</evidence>
<keyword evidence="1" id="KW-0472">Membrane</keyword>
<name>A0AAU8PLV8_TREPG</name>
<feature type="transmembrane region" description="Helical" evidence="1">
    <location>
        <begin position="6"/>
        <end position="37"/>
    </location>
</feature>
<dbReference type="AlphaFoldDB" id="A0AAU8PLV8"/>
<sequence length="55" mass="6361">MERVHLWSLIGAVIVHPRVLSAGVFLILYLHLVFYVVRRGPGHRRPRLGRSSSRE</sequence>
<evidence type="ECO:0000313" key="2">
    <source>
        <dbReference type="EMBL" id="AEZ59869.1"/>
    </source>
</evidence>
<dbReference type="Proteomes" id="UP000008192">
    <property type="component" value="Chromosome"/>
</dbReference>
<proteinExistence type="predicted"/>